<reference evidence="2 3" key="1">
    <citation type="journal article" date="2019" name="Int. J. Syst. Evol. Microbiol.">
        <title>The Global Catalogue of Microorganisms (GCM) 10K type strain sequencing project: providing services to taxonomists for standard genome sequencing and annotation.</title>
        <authorList>
            <consortium name="The Broad Institute Genomics Platform"/>
            <consortium name="The Broad Institute Genome Sequencing Center for Infectious Disease"/>
            <person name="Wu L."/>
            <person name="Ma J."/>
        </authorList>
    </citation>
    <scope>NUCLEOTIDE SEQUENCE [LARGE SCALE GENOMIC DNA]</scope>
    <source>
        <strain evidence="2 3">JCM 12393</strain>
    </source>
</reference>
<comment type="caution">
    <text evidence="2">The sequence shown here is derived from an EMBL/GenBank/DDBJ whole genome shotgun (WGS) entry which is preliminary data.</text>
</comment>
<accession>A0ABN1YBN0</accession>
<name>A0ABN1YBN0_9ACTN</name>
<feature type="region of interest" description="Disordered" evidence="1">
    <location>
        <begin position="99"/>
        <end position="129"/>
    </location>
</feature>
<gene>
    <name evidence="2" type="ORF">GCM10009639_47810</name>
</gene>
<sequence>MDGGRRAGGSVGLIRLLDEHGAQITADLRRFCGTDVLDWFRGRCSARLILALIGTLPDDCATVAAMRGGREALGWDARTYVLADLVDAVQALTHVQVAKASKNPRSVERPKPYPRPYAKHTGRPSGTNPFAQALAREVGEGGGPAVADPAATPIAEQFRLPAAVLARSAAPKRPAPVRLT</sequence>
<proteinExistence type="predicted"/>
<protein>
    <recommendedName>
        <fullName evidence="4">Transposase</fullName>
    </recommendedName>
</protein>
<dbReference type="EMBL" id="BAAAKJ010000257">
    <property type="protein sequence ID" value="GAA1403257.1"/>
    <property type="molecule type" value="Genomic_DNA"/>
</dbReference>
<evidence type="ECO:0000256" key="1">
    <source>
        <dbReference type="SAM" id="MobiDB-lite"/>
    </source>
</evidence>
<evidence type="ECO:0008006" key="4">
    <source>
        <dbReference type="Google" id="ProtNLM"/>
    </source>
</evidence>
<evidence type="ECO:0000313" key="3">
    <source>
        <dbReference type="Proteomes" id="UP001499863"/>
    </source>
</evidence>
<keyword evidence="3" id="KW-1185">Reference proteome</keyword>
<dbReference type="Proteomes" id="UP001499863">
    <property type="component" value="Unassembled WGS sequence"/>
</dbReference>
<organism evidence="2 3">
    <name type="scientific">Kitasatospora putterlickiae</name>
    <dbReference type="NCBI Taxonomy" id="221725"/>
    <lineage>
        <taxon>Bacteria</taxon>
        <taxon>Bacillati</taxon>
        <taxon>Actinomycetota</taxon>
        <taxon>Actinomycetes</taxon>
        <taxon>Kitasatosporales</taxon>
        <taxon>Streptomycetaceae</taxon>
        <taxon>Kitasatospora</taxon>
    </lineage>
</organism>
<evidence type="ECO:0000313" key="2">
    <source>
        <dbReference type="EMBL" id="GAA1403257.1"/>
    </source>
</evidence>